<keyword evidence="13" id="KW-1185">Reference proteome</keyword>
<feature type="compositionally biased region" description="Polar residues" evidence="10">
    <location>
        <begin position="70"/>
        <end position="80"/>
    </location>
</feature>
<dbReference type="VEuPathDB" id="FungiDB:JI435_128480"/>
<keyword evidence="2 9" id="KW-0813">Transport</keyword>
<feature type="transmembrane region" description="Helical" evidence="9">
    <location>
        <begin position="467"/>
        <end position="491"/>
    </location>
</feature>
<feature type="transmembrane region" description="Helical" evidence="9">
    <location>
        <begin position="311"/>
        <end position="330"/>
    </location>
</feature>
<gene>
    <name evidence="12" type="ORF">JI435_128480</name>
</gene>
<dbReference type="InterPro" id="IPR014743">
    <property type="entry name" value="Cl-channel_core"/>
</dbReference>
<sequence length="963" mass="106842">KHVLQCKSTKIQFLVASHLTCPTHCATTLLFPLPPLPAMPKSYHSYRSVDDYDADADDDERLERQERNDTFSSTTPTSPVATRDGFRFPRQTRGSDQDLTRSRENLTERSRLLGPNYGQTSRSYSSLPATTPGTPKPGQKRHNVQLPTSSRMKPSRNASSTSFSQRLVNALGERRGGLEESMHSVHASLWQDNRVWYDQFTSTDWVHDNIADAYRVRALRSRKDVRGRMLAWFDGAQGWILVALIGMLTAVCAYFVNTTETTLFDWKQGYCTKQWNLSRKPCCNGATICEDWVHWSKVIRSDRLDLIQTQYGMFVLSVVALSMASCLLTLTTKTVIPSTISLATLDENLAAEVVRNQPEDDDDDEDKRNGSPETRAREPEVRPPMVYYSAAGSGVAEVKVILSGFVLHGYLGLRTLVIKTLALILSVASGLSLGKEGPYVHIATCIGNIACRIFSKYSDNDGKRREILSASAASGVAVAFGAPIGGVLFSLEEVSYYFPSKTLFRTFFCCIAAALSLKFLDPYGTKKIVLFEVRYHLDWKFFELVTFIFTGAFGGVLGALFIKASHMWARTFRRIPTIKKYPIFEVFLVALVTGLISFWNRYTKLPVTELLFELASPCDTYTNSGDGLCPTVEHIPSVLKTLFIAFVIKAFLTVVTFGIKVPAGIYVPSMVVGGLAGRFIGHTVQLVALKYSHLGLFSECKPDGAPGACVVPGVYALVAAGATMTGVTRLTITLAVILFELTGSLDHVLPFSLGILVAKWTADAIEPLSIYDLLTDMNSYPFLDNKVRPIFTSELGDITPRVRKDRVIDISDESLIPASELREKQQALQMSGQLDGGIPIIKHGVLVGLIPAPDLEFALDKLDNEENTLCLMSTQVDWAAGREPHGEESQILYDPSDFTPYIDPAPVSLDVHSPMDLVYECFVKLGLRYICVLRDGKYAGMVHKKSFVKYMKELEIKEKKHVG</sequence>
<accession>A0A7U2FF41</accession>
<feature type="domain" description="CBS" evidence="11">
    <location>
        <begin position="902"/>
        <end position="958"/>
    </location>
</feature>
<comment type="caution">
    <text evidence="9">Lacks conserved residue(s) required for the propagation of feature annotation.</text>
</comment>
<dbReference type="SUPFAM" id="SSF81340">
    <property type="entry name" value="Clc chloride channel"/>
    <property type="match status" value="1"/>
</dbReference>
<feature type="compositionally biased region" description="Polar residues" evidence="10">
    <location>
        <begin position="145"/>
        <end position="163"/>
    </location>
</feature>
<dbReference type="SUPFAM" id="SSF54631">
    <property type="entry name" value="CBS-domain pair"/>
    <property type="match status" value="1"/>
</dbReference>
<feature type="compositionally biased region" description="Polar residues" evidence="10">
    <location>
        <begin position="117"/>
        <end position="133"/>
    </location>
</feature>
<feature type="transmembrane region" description="Helical" evidence="9">
    <location>
        <begin position="230"/>
        <end position="256"/>
    </location>
</feature>
<feature type="transmembrane region" description="Helical" evidence="9">
    <location>
        <begin position="541"/>
        <end position="561"/>
    </location>
</feature>
<evidence type="ECO:0000256" key="4">
    <source>
        <dbReference type="ARBA" id="ARBA00022989"/>
    </source>
</evidence>
<keyword evidence="7 9" id="KW-0868">Chloride</keyword>
<dbReference type="Gene3D" id="1.10.3080.10">
    <property type="entry name" value="Clc chloride channel"/>
    <property type="match status" value="1"/>
</dbReference>
<keyword evidence="8" id="KW-0129">CBS domain</keyword>
<dbReference type="Pfam" id="PF00654">
    <property type="entry name" value="Voltage_CLC"/>
    <property type="match status" value="1"/>
</dbReference>
<proteinExistence type="inferred from homology"/>
<dbReference type="Proteomes" id="UP000663193">
    <property type="component" value="Chromosome 16"/>
</dbReference>
<dbReference type="InterPro" id="IPR001807">
    <property type="entry name" value="ClC"/>
</dbReference>
<feature type="compositionally biased region" description="Acidic residues" evidence="10">
    <location>
        <begin position="51"/>
        <end position="60"/>
    </location>
</feature>
<dbReference type="InterPro" id="IPR046342">
    <property type="entry name" value="CBS_dom_sf"/>
</dbReference>
<reference evidence="13" key="1">
    <citation type="journal article" date="2021" name="BMC Genomics">
        <title>Chromosome-level genome assembly and manually-curated proteome of model necrotroph Parastagonospora nodorum Sn15 reveals a genome-wide trove of candidate effector homologs, and redundancy of virulence-related functions within an accessory chromosome.</title>
        <authorList>
            <person name="Bertazzoni S."/>
            <person name="Jones D.A.B."/>
            <person name="Phan H.T."/>
            <person name="Tan K.-C."/>
            <person name="Hane J.K."/>
        </authorList>
    </citation>
    <scope>NUCLEOTIDE SEQUENCE [LARGE SCALE GENOMIC DNA]</scope>
    <source>
        <strain evidence="13">SN15 / ATCC MYA-4574 / FGSC 10173)</strain>
    </source>
</reference>
<keyword evidence="6 9" id="KW-0472">Membrane</keyword>
<evidence type="ECO:0000256" key="3">
    <source>
        <dbReference type="ARBA" id="ARBA00022692"/>
    </source>
</evidence>
<comment type="similarity">
    <text evidence="9">Belongs to the chloride channel (TC 2.A.49) family.</text>
</comment>
<feature type="non-terminal residue" evidence="12">
    <location>
        <position position="963"/>
    </location>
</feature>
<organism evidence="12 13">
    <name type="scientific">Phaeosphaeria nodorum (strain SN15 / ATCC MYA-4574 / FGSC 10173)</name>
    <name type="common">Glume blotch fungus</name>
    <name type="synonym">Parastagonospora nodorum</name>
    <dbReference type="NCBI Taxonomy" id="321614"/>
    <lineage>
        <taxon>Eukaryota</taxon>
        <taxon>Fungi</taxon>
        <taxon>Dikarya</taxon>
        <taxon>Ascomycota</taxon>
        <taxon>Pezizomycotina</taxon>
        <taxon>Dothideomycetes</taxon>
        <taxon>Pleosporomycetidae</taxon>
        <taxon>Pleosporales</taxon>
        <taxon>Pleosporineae</taxon>
        <taxon>Phaeosphaeriaceae</taxon>
        <taxon>Parastagonospora</taxon>
    </lineage>
</organism>
<dbReference type="OrthoDB" id="44789at2759"/>
<dbReference type="GO" id="GO:0005254">
    <property type="term" value="F:chloride channel activity"/>
    <property type="evidence" value="ECO:0007669"/>
    <property type="project" value="UniProtKB-UniRule"/>
</dbReference>
<evidence type="ECO:0000259" key="11">
    <source>
        <dbReference type="PROSITE" id="PS51371"/>
    </source>
</evidence>
<dbReference type="PANTHER" id="PTHR45711:SF3">
    <property type="entry name" value="CLC CHANNEL"/>
    <property type="match status" value="1"/>
</dbReference>
<evidence type="ECO:0000313" key="12">
    <source>
        <dbReference type="EMBL" id="QRD04111.1"/>
    </source>
</evidence>
<evidence type="ECO:0000256" key="6">
    <source>
        <dbReference type="ARBA" id="ARBA00023136"/>
    </source>
</evidence>
<keyword evidence="4 9" id="KW-1133">Transmembrane helix</keyword>
<feature type="compositionally biased region" description="Basic and acidic residues" evidence="10">
    <location>
        <begin position="366"/>
        <end position="379"/>
    </location>
</feature>
<keyword evidence="5 9" id="KW-0406">Ion transport</keyword>
<evidence type="ECO:0000256" key="8">
    <source>
        <dbReference type="PROSITE-ProRule" id="PRU00703"/>
    </source>
</evidence>
<dbReference type="PANTHER" id="PTHR45711">
    <property type="entry name" value="CHLORIDE CHANNEL PROTEIN"/>
    <property type="match status" value="1"/>
</dbReference>
<evidence type="ECO:0000256" key="7">
    <source>
        <dbReference type="ARBA" id="ARBA00023214"/>
    </source>
</evidence>
<dbReference type="PROSITE" id="PS51371">
    <property type="entry name" value="CBS"/>
    <property type="match status" value="1"/>
</dbReference>
<feature type="transmembrane region" description="Helical" evidence="9">
    <location>
        <begin position="503"/>
        <end position="520"/>
    </location>
</feature>
<evidence type="ECO:0000256" key="5">
    <source>
        <dbReference type="ARBA" id="ARBA00023065"/>
    </source>
</evidence>
<dbReference type="CDD" id="cd03684">
    <property type="entry name" value="ClC_3_like"/>
    <property type="match status" value="1"/>
</dbReference>
<evidence type="ECO:0000256" key="10">
    <source>
        <dbReference type="SAM" id="MobiDB-lite"/>
    </source>
</evidence>
<feature type="region of interest" description="Disordered" evidence="10">
    <location>
        <begin position="49"/>
        <end position="163"/>
    </location>
</feature>
<feature type="region of interest" description="Disordered" evidence="10">
    <location>
        <begin position="354"/>
        <end position="379"/>
    </location>
</feature>
<dbReference type="FunFam" id="1.10.3080.10:FF:000013">
    <property type="entry name" value="Voltage-gated chloride channel (ClcA)"/>
    <property type="match status" value="1"/>
</dbReference>
<dbReference type="PRINTS" id="PR00762">
    <property type="entry name" value="CLCHANNEL"/>
</dbReference>
<evidence type="ECO:0000256" key="2">
    <source>
        <dbReference type="ARBA" id="ARBA00022448"/>
    </source>
</evidence>
<protein>
    <recommendedName>
        <fullName evidence="9">Chloride channel protein</fullName>
    </recommendedName>
</protein>
<comment type="subcellular location">
    <subcellularLocation>
        <location evidence="1 9">Membrane</location>
        <topology evidence="1 9">Multi-pass membrane protein</topology>
    </subcellularLocation>
</comment>
<evidence type="ECO:0000256" key="1">
    <source>
        <dbReference type="ARBA" id="ARBA00004141"/>
    </source>
</evidence>
<dbReference type="GO" id="GO:0016020">
    <property type="term" value="C:membrane"/>
    <property type="evidence" value="ECO:0007669"/>
    <property type="project" value="UniProtKB-SubCell"/>
</dbReference>
<evidence type="ECO:0000256" key="9">
    <source>
        <dbReference type="RuleBase" id="RU361221"/>
    </source>
</evidence>
<keyword evidence="3 9" id="KW-0812">Transmembrane</keyword>
<feature type="transmembrane region" description="Helical" evidence="9">
    <location>
        <begin position="581"/>
        <end position="599"/>
    </location>
</feature>
<dbReference type="AlphaFoldDB" id="A0A7U2FF41"/>
<evidence type="ECO:0000313" key="13">
    <source>
        <dbReference type="Proteomes" id="UP000663193"/>
    </source>
</evidence>
<dbReference type="InterPro" id="IPR000644">
    <property type="entry name" value="CBS_dom"/>
</dbReference>
<dbReference type="EMBL" id="CP069038">
    <property type="protein sequence ID" value="QRD04111.1"/>
    <property type="molecule type" value="Genomic_DNA"/>
</dbReference>
<feature type="compositionally biased region" description="Basic and acidic residues" evidence="10">
    <location>
        <begin position="93"/>
        <end position="111"/>
    </location>
</feature>
<name>A0A7U2FF41_PHANO</name>